<proteinExistence type="predicted"/>
<dbReference type="SMART" id="SM00342">
    <property type="entry name" value="HTH_ARAC"/>
    <property type="match status" value="1"/>
</dbReference>
<evidence type="ECO:0000313" key="6">
    <source>
        <dbReference type="Proteomes" id="UP000293874"/>
    </source>
</evidence>
<dbReference type="Pfam" id="PF12833">
    <property type="entry name" value="HTH_18"/>
    <property type="match status" value="1"/>
</dbReference>
<accession>A0A4Q7MDH2</accession>
<reference evidence="5 6" key="1">
    <citation type="submission" date="2019-02" db="EMBL/GenBank/DDBJ databases">
        <title>Genomic Encyclopedia of Type Strains, Phase IV (KMG-IV): sequencing the most valuable type-strain genomes for metagenomic binning, comparative biology and taxonomic classification.</title>
        <authorList>
            <person name="Goeker M."/>
        </authorList>
    </citation>
    <scope>NUCLEOTIDE SEQUENCE [LARGE SCALE GENOMIC DNA]</scope>
    <source>
        <strain evidence="5 6">DSM 18116</strain>
    </source>
</reference>
<dbReference type="EMBL" id="SGXA01000005">
    <property type="protein sequence ID" value="RZS65477.1"/>
    <property type="molecule type" value="Genomic_DNA"/>
</dbReference>
<keyword evidence="1" id="KW-0805">Transcription regulation</keyword>
<dbReference type="AlphaFoldDB" id="A0A4Q7MDH2"/>
<evidence type="ECO:0000259" key="4">
    <source>
        <dbReference type="PROSITE" id="PS01124"/>
    </source>
</evidence>
<dbReference type="PANTHER" id="PTHR43280">
    <property type="entry name" value="ARAC-FAMILY TRANSCRIPTIONAL REGULATOR"/>
    <property type="match status" value="1"/>
</dbReference>
<dbReference type="GO" id="GO:0003700">
    <property type="term" value="F:DNA-binding transcription factor activity"/>
    <property type="evidence" value="ECO:0007669"/>
    <property type="project" value="InterPro"/>
</dbReference>
<dbReference type="GO" id="GO:0043565">
    <property type="term" value="F:sequence-specific DNA binding"/>
    <property type="evidence" value="ECO:0007669"/>
    <property type="project" value="InterPro"/>
</dbReference>
<dbReference type="InterPro" id="IPR018060">
    <property type="entry name" value="HTH_AraC"/>
</dbReference>
<comment type="caution">
    <text evidence="5">The sequence shown here is derived from an EMBL/GenBank/DDBJ whole genome shotgun (WGS) entry which is preliminary data.</text>
</comment>
<sequence>MGIHVMIISPSRSKLRQGIMASSEQRELLLKLNECRSSMFHYKKIDVKQLAALMHMSRATLYRKLKSVTDLTPSEWINEAKMKRAAELLAEGRYRAFQVARMLGFTSQSSFGKMFLKQYKVTPATYQRMEVMANQSYAPALETTPEQ</sequence>
<organism evidence="5 6">
    <name type="scientific">Pseudobacter ginsenosidimutans</name>
    <dbReference type="NCBI Taxonomy" id="661488"/>
    <lineage>
        <taxon>Bacteria</taxon>
        <taxon>Pseudomonadati</taxon>
        <taxon>Bacteroidota</taxon>
        <taxon>Chitinophagia</taxon>
        <taxon>Chitinophagales</taxon>
        <taxon>Chitinophagaceae</taxon>
        <taxon>Pseudobacter</taxon>
    </lineage>
</organism>
<gene>
    <name evidence="5" type="ORF">EV199_5650</name>
</gene>
<keyword evidence="3" id="KW-0804">Transcription</keyword>
<dbReference type="Proteomes" id="UP000293874">
    <property type="component" value="Unassembled WGS sequence"/>
</dbReference>
<evidence type="ECO:0000256" key="1">
    <source>
        <dbReference type="ARBA" id="ARBA00023015"/>
    </source>
</evidence>
<dbReference type="SUPFAM" id="SSF46689">
    <property type="entry name" value="Homeodomain-like"/>
    <property type="match status" value="2"/>
</dbReference>
<dbReference type="PANTHER" id="PTHR43280:SF2">
    <property type="entry name" value="HTH-TYPE TRANSCRIPTIONAL REGULATOR EXSA"/>
    <property type="match status" value="1"/>
</dbReference>
<dbReference type="Gene3D" id="1.10.10.60">
    <property type="entry name" value="Homeodomain-like"/>
    <property type="match status" value="2"/>
</dbReference>
<evidence type="ECO:0000256" key="3">
    <source>
        <dbReference type="ARBA" id="ARBA00023163"/>
    </source>
</evidence>
<dbReference type="InterPro" id="IPR009057">
    <property type="entry name" value="Homeodomain-like_sf"/>
</dbReference>
<protein>
    <submittedName>
        <fullName evidence="5">Helix-turn-helix protein</fullName>
    </submittedName>
</protein>
<feature type="domain" description="HTH araC/xylS-type" evidence="4">
    <location>
        <begin position="26"/>
        <end position="129"/>
    </location>
</feature>
<name>A0A4Q7MDH2_9BACT</name>
<dbReference type="OrthoDB" id="2600165at2"/>
<dbReference type="RefSeq" id="WP_130544139.1">
    <property type="nucleotide sequence ID" value="NZ_CP042431.1"/>
</dbReference>
<evidence type="ECO:0000313" key="5">
    <source>
        <dbReference type="EMBL" id="RZS65477.1"/>
    </source>
</evidence>
<dbReference type="PROSITE" id="PS01124">
    <property type="entry name" value="HTH_ARAC_FAMILY_2"/>
    <property type="match status" value="1"/>
</dbReference>
<keyword evidence="6" id="KW-1185">Reference proteome</keyword>
<evidence type="ECO:0000256" key="2">
    <source>
        <dbReference type="ARBA" id="ARBA00023125"/>
    </source>
</evidence>
<keyword evidence="2" id="KW-0238">DNA-binding</keyword>